<feature type="domain" description="DUF5709" evidence="2">
    <location>
        <begin position="104"/>
        <end position="152"/>
    </location>
</feature>
<sequence>MPSEARGDDVYQPQAGDGQNRPDDELDLENTLGERDLDDQMEEGYSPPERPLAVNNYGTTGAEEHRGESLDQRLGQEVDDVEPPAGDGIGDLAEGEGEPLERAQGEARAGRLAASAAADEANGRHIDVLAEDVGIDGGAASAEEAAVHVTDEAEGQGRQA</sequence>
<feature type="region of interest" description="Disordered" evidence="1">
    <location>
        <begin position="1"/>
        <end position="108"/>
    </location>
</feature>
<accession>A0AAU2W129</accession>
<evidence type="ECO:0000256" key="1">
    <source>
        <dbReference type="SAM" id="MobiDB-lite"/>
    </source>
</evidence>
<dbReference type="Pfam" id="PF18970">
    <property type="entry name" value="DUF5709"/>
    <property type="match status" value="1"/>
</dbReference>
<feature type="compositionally biased region" description="Basic and acidic residues" evidence="1">
    <location>
        <begin position="99"/>
        <end position="108"/>
    </location>
</feature>
<organism evidence="3">
    <name type="scientific">Streptomyces sp. NBC_00008</name>
    <dbReference type="NCBI Taxonomy" id="2903610"/>
    <lineage>
        <taxon>Bacteria</taxon>
        <taxon>Bacillati</taxon>
        <taxon>Actinomycetota</taxon>
        <taxon>Actinomycetes</taxon>
        <taxon>Kitasatosporales</taxon>
        <taxon>Streptomycetaceae</taxon>
        <taxon>Streptomyces</taxon>
    </lineage>
</organism>
<evidence type="ECO:0000259" key="2">
    <source>
        <dbReference type="Pfam" id="PF18970"/>
    </source>
</evidence>
<proteinExistence type="predicted"/>
<protein>
    <submittedName>
        <fullName evidence="3">DUF5709 domain-containing protein</fullName>
    </submittedName>
</protein>
<dbReference type="AlphaFoldDB" id="A0AAU2W129"/>
<evidence type="ECO:0000313" key="3">
    <source>
        <dbReference type="EMBL" id="WTW73300.1"/>
    </source>
</evidence>
<name>A0AAU2W129_9ACTN</name>
<feature type="compositionally biased region" description="Basic and acidic residues" evidence="1">
    <location>
        <begin position="62"/>
        <end position="76"/>
    </location>
</feature>
<reference evidence="3" key="1">
    <citation type="submission" date="2022-10" db="EMBL/GenBank/DDBJ databases">
        <title>The complete genomes of actinobacterial strains from the NBC collection.</title>
        <authorList>
            <person name="Joergensen T.S."/>
            <person name="Alvarez Arevalo M."/>
            <person name="Sterndorff E.B."/>
            <person name="Faurdal D."/>
            <person name="Vuksanovic O."/>
            <person name="Mourched A.-S."/>
            <person name="Charusanti P."/>
            <person name="Shaw S."/>
            <person name="Blin K."/>
            <person name="Weber T."/>
        </authorList>
    </citation>
    <scope>NUCLEOTIDE SEQUENCE</scope>
    <source>
        <strain evidence="3">NBC_00008</strain>
    </source>
</reference>
<dbReference type="InterPro" id="IPR043763">
    <property type="entry name" value="DUF5709"/>
</dbReference>
<gene>
    <name evidence="3" type="ORF">OG398_36245</name>
</gene>
<dbReference type="EMBL" id="CP108313">
    <property type="protein sequence ID" value="WTW73300.1"/>
    <property type="molecule type" value="Genomic_DNA"/>
</dbReference>